<protein>
    <submittedName>
        <fullName evidence="3">Benzene 1,2-dioxygenase</fullName>
    </submittedName>
</protein>
<comment type="similarity">
    <text evidence="1">Belongs to the bacterial ring-hydroxylating dioxygenase beta subunit family.</text>
</comment>
<keyword evidence="2" id="KW-0560">Oxidoreductase</keyword>
<dbReference type="KEGG" id="mbd:MEBOL_002186"/>
<dbReference type="GO" id="GO:0051213">
    <property type="term" value="F:dioxygenase activity"/>
    <property type="evidence" value="ECO:0007669"/>
    <property type="project" value="UniProtKB-KW"/>
</dbReference>
<sequence length="187" mass="21291">MSAELSAPTPFVPSFVPGPALQYALEQFLFTEAALLDEHRYEEWLKLFTPDARYRMPARTNHAALESERRELLDPDAPAHFDDDFRGLSLRVGRLMSGLAWSESPLSRTRRLVSNVRSRALPEPGALEVFSSFLLYRSSQEHDVDVFAGMRRDVLRRGDMPGSWRIAHRTVLLDQTVILASNLSVFF</sequence>
<evidence type="ECO:0000256" key="2">
    <source>
        <dbReference type="ARBA" id="ARBA00023002"/>
    </source>
</evidence>
<dbReference type="Pfam" id="PF00866">
    <property type="entry name" value="Ring_hydroxyl_B"/>
    <property type="match status" value="1"/>
</dbReference>
<dbReference type="InterPro" id="IPR032710">
    <property type="entry name" value="NTF2-like_dom_sf"/>
</dbReference>
<dbReference type="InterPro" id="IPR000391">
    <property type="entry name" value="Rng_hydr_dOase-bsu"/>
</dbReference>
<dbReference type="GO" id="GO:0019380">
    <property type="term" value="P:3-phenylpropionate catabolic process"/>
    <property type="evidence" value="ECO:0007669"/>
    <property type="project" value="TreeGrafter"/>
</dbReference>
<dbReference type="EMBL" id="CP022163">
    <property type="protein sequence ID" value="ATB28737.1"/>
    <property type="molecule type" value="Genomic_DNA"/>
</dbReference>
<dbReference type="PANTHER" id="PTHR41534:SF2">
    <property type="entry name" value="3-PHENYLPROPIONATE_CINNAMIC ACID DIOXYGENASE SUBUNIT BETA"/>
    <property type="match status" value="1"/>
</dbReference>
<dbReference type="SUPFAM" id="SSF54427">
    <property type="entry name" value="NTF2-like"/>
    <property type="match status" value="1"/>
</dbReference>
<proteinExistence type="inferred from homology"/>
<dbReference type="AlphaFoldDB" id="A0A250IC72"/>
<dbReference type="Proteomes" id="UP000217289">
    <property type="component" value="Chromosome"/>
</dbReference>
<dbReference type="PANTHER" id="PTHR41534">
    <property type="entry name" value="BLR3401 PROTEIN"/>
    <property type="match status" value="1"/>
</dbReference>
<dbReference type="RefSeq" id="WP_218920894.1">
    <property type="nucleotide sequence ID" value="NZ_CP022163.1"/>
</dbReference>
<organism evidence="3 4">
    <name type="scientific">Melittangium boletus DSM 14713</name>
    <dbReference type="NCBI Taxonomy" id="1294270"/>
    <lineage>
        <taxon>Bacteria</taxon>
        <taxon>Pseudomonadati</taxon>
        <taxon>Myxococcota</taxon>
        <taxon>Myxococcia</taxon>
        <taxon>Myxococcales</taxon>
        <taxon>Cystobacterineae</taxon>
        <taxon>Archangiaceae</taxon>
        <taxon>Melittangium</taxon>
    </lineage>
</organism>
<evidence type="ECO:0000256" key="1">
    <source>
        <dbReference type="ARBA" id="ARBA00009570"/>
    </source>
</evidence>
<reference evidence="3 4" key="1">
    <citation type="submission" date="2017-06" db="EMBL/GenBank/DDBJ databases">
        <authorList>
            <person name="Kim H.J."/>
            <person name="Triplett B.A."/>
        </authorList>
    </citation>
    <scope>NUCLEOTIDE SEQUENCE [LARGE SCALE GENOMIC DNA]</scope>
    <source>
        <strain evidence="3 4">DSM 14713</strain>
    </source>
</reference>
<keyword evidence="4" id="KW-1185">Reference proteome</keyword>
<gene>
    <name evidence="3" type="ORF">MEBOL_002186</name>
</gene>
<dbReference type="NCBIfam" id="NF007479">
    <property type="entry name" value="PRK10069.1"/>
    <property type="match status" value="1"/>
</dbReference>
<name>A0A250IC72_9BACT</name>
<keyword evidence="3" id="KW-0223">Dioxygenase</keyword>
<evidence type="ECO:0000313" key="4">
    <source>
        <dbReference type="Proteomes" id="UP000217289"/>
    </source>
</evidence>
<dbReference type="CDD" id="cd00667">
    <property type="entry name" value="ring_hydroxylating_dioxygenases_beta"/>
    <property type="match status" value="1"/>
</dbReference>
<dbReference type="Gene3D" id="3.10.450.50">
    <property type="match status" value="1"/>
</dbReference>
<accession>A0A250IC72</accession>
<evidence type="ECO:0000313" key="3">
    <source>
        <dbReference type="EMBL" id="ATB28737.1"/>
    </source>
</evidence>